<accession>A0ABN9VUZ5</accession>
<gene>
    <name evidence="1" type="ORF">PCOR1329_LOCUS61486</name>
</gene>
<dbReference type="Proteomes" id="UP001189429">
    <property type="component" value="Unassembled WGS sequence"/>
</dbReference>
<evidence type="ECO:0000313" key="1">
    <source>
        <dbReference type="EMBL" id="CAK0877405.1"/>
    </source>
</evidence>
<reference evidence="1" key="1">
    <citation type="submission" date="2023-10" db="EMBL/GenBank/DDBJ databases">
        <authorList>
            <person name="Chen Y."/>
            <person name="Shah S."/>
            <person name="Dougan E. K."/>
            <person name="Thang M."/>
            <person name="Chan C."/>
        </authorList>
    </citation>
    <scope>NUCLEOTIDE SEQUENCE [LARGE SCALE GENOMIC DNA]</scope>
</reference>
<feature type="non-terminal residue" evidence="1">
    <location>
        <position position="1"/>
    </location>
</feature>
<sequence>GCSCHEDVLVDASTTFKRRRGMGDRSGSSTCPWKGKRLANLALGEGDKMLERVASLTSTRYVEASLKAAPMLAARIAVIDDHCKRRWCSIMGDKLAFAKRIPHMVAGGFGEYIGSSLLSAKAAIRKCFEQYDAIVDKATADPISQSLFGLRNVVSKQLWDFKENPLSQLHFYPEAFQEVLDRAFCSVVERRTEREHVGVKWAARRGLRYAGPAIVCARKRSSQIEEMLDDRVQLDWVSRQWQSRQCYKELLAHVLPPGDISKLTPAQTHARVYAYDAKDHFQDVDQQQRADKEFQLALADVQAQPSIPPSDSMKLVMAYLKNRLQGTQKFSIPKSLFDLAAAGPVQDPVADISIDQFVDGLRRGVVFHSAPEPHVFCMVVDPRPERKTRVTDMHQVRRLTGIRVQRMDILAHSADGAYVMQCSAGPSELIDIGPWCEPAVFSRVCRELRLWRATSCGLTLHLTAAPLALQPLRPPDTEVEGALALPEAQLAALADPERRDAITVTASGCVLAESARRVVSQLVERRAFAESDALVPIGILDHFTNLAIVVLVDLGCWKLAFAPSTM</sequence>
<evidence type="ECO:0000313" key="2">
    <source>
        <dbReference type="Proteomes" id="UP001189429"/>
    </source>
</evidence>
<keyword evidence="2" id="KW-1185">Reference proteome</keyword>
<protein>
    <submittedName>
        <fullName evidence="1">Uncharacterized protein</fullName>
    </submittedName>
</protein>
<name>A0ABN9VUZ5_9DINO</name>
<dbReference type="EMBL" id="CAUYUJ010017735">
    <property type="protein sequence ID" value="CAK0877405.1"/>
    <property type="molecule type" value="Genomic_DNA"/>
</dbReference>
<comment type="caution">
    <text evidence="1">The sequence shown here is derived from an EMBL/GenBank/DDBJ whole genome shotgun (WGS) entry which is preliminary data.</text>
</comment>
<organism evidence="1 2">
    <name type="scientific">Prorocentrum cordatum</name>
    <dbReference type="NCBI Taxonomy" id="2364126"/>
    <lineage>
        <taxon>Eukaryota</taxon>
        <taxon>Sar</taxon>
        <taxon>Alveolata</taxon>
        <taxon>Dinophyceae</taxon>
        <taxon>Prorocentrales</taxon>
        <taxon>Prorocentraceae</taxon>
        <taxon>Prorocentrum</taxon>
    </lineage>
</organism>
<proteinExistence type="predicted"/>